<evidence type="ECO:0000313" key="1">
    <source>
        <dbReference type="EMBL" id="KAH3702219.1"/>
    </source>
</evidence>
<proteinExistence type="predicted"/>
<comment type="caution">
    <text evidence="1">The sequence shown here is derived from an EMBL/GenBank/DDBJ whole genome shotgun (WGS) entry which is preliminary data.</text>
</comment>
<protein>
    <submittedName>
        <fullName evidence="1">Uncharacterized protein</fullName>
    </submittedName>
</protein>
<reference evidence="1" key="1">
    <citation type="journal article" date="2019" name="bioRxiv">
        <title>The Genome of the Zebra Mussel, Dreissena polymorpha: A Resource for Invasive Species Research.</title>
        <authorList>
            <person name="McCartney M.A."/>
            <person name="Auch B."/>
            <person name="Kono T."/>
            <person name="Mallez S."/>
            <person name="Zhang Y."/>
            <person name="Obille A."/>
            <person name="Becker A."/>
            <person name="Abrahante J.E."/>
            <person name="Garbe J."/>
            <person name="Badalamenti J.P."/>
            <person name="Herman A."/>
            <person name="Mangelson H."/>
            <person name="Liachko I."/>
            <person name="Sullivan S."/>
            <person name="Sone E.D."/>
            <person name="Koren S."/>
            <person name="Silverstein K.A.T."/>
            <person name="Beckman K.B."/>
            <person name="Gohl D.M."/>
        </authorList>
    </citation>
    <scope>NUCLEOTIDE SEQUENCE</scope>
    <source>
        <strain evidence="1">Duluth1</strain>
        <tissue evidence="1">Whole animal</tissue>
    </source>
</reference>
<reference evidence="1" key="2">
    <citation type="submission" date="2020-11" db="EMBL/GenBank/DDBJ databases">
        <authorList>
            <person name="McCartney M.A."/>
            <person name="Auch B."/>
            <person name="Kono T."/>
            <person name="Mallez S."/>
            <person name="Becker A."/>
            <person name="Gohl D.M."/>
            <person name="Silverstein K.A.T."/>
            <person name="Koren S."/>
            <person name="Bechman K.B."/>
            <person name="Herman A."/>
            <person name="Abrahante J.E."/>
            <person name="Garbe J."/>
        </authorList>
    </citation>
    <scope>NUCLEOTIDE SEQUENCE</scope>
    <source>
        <strain evidence="1">Duluth1</strain>
        <tissue evidence="1">Whole animal</tissue>
    </source>
</reference>
<accession>A0A9D3YNW3</accession>
<sequence length="173" mass="19257">MSGYSDCKANGRVSVEKAVSDSNLHVMGKPSFSENEHLDRNSTTHDANVGLVEELIYHTINDAVEQQRNVKGDSNDNEYTTSKVVKIEKDTDKIFNKLKLERHVEYNHVNGNYSVHDKPISNHYDTASESVKGNATLASINDEYDHVEGTGRIHVAATSNDCDMTDSVMEVRA</sequence>
<dbReference type="AlphaFoldDB" id="A0A9D3YNW3"/>
<name>A0A9D3YNW3_DREPO</name>
<keyword evidence="2" id="KW-1185">Reference proteome</keyword>
<dbReference type="Proteomes" id="UP000828390">
    <property type="component" value="Unassembled WGS sequence"/>
</dbReference>
<dbReference type="EMBL" id="JAIWYP010000015">
    <property type="protein sequence ID" value="KAH3702219.1"/>
    <property type="molecule type" value="Genomic_DNA"/>
</dbReference>
<gene>
    <name evidence="1" type="ORF">DPMN_077227</name>
</gene>
<organism evidence="1 2">
    <name type="scientific">Dreissena polymorpha</name>
    <name type="common">Zebra mussel</name>
    <name type="synonym">Mytilus polymorpha</name>
    <dbReference type="NCBI Taxonomy" id="45954"/>
    <lineage>
        <taxon>Eukaryota</taxon>
        <taxon>Metazoa</taxon>
        <taxon>Spiralia</taxon>
        <taxon>Lophotrochozoa</taxon>
        <taxon>Mollusca</taxon>
        <taxon>Bivalvia</taxon>
        <taxon>Autobranchia</taxon>
        <taxon>Heteroconchia</taxon>
        <taxon>Euheterodonta</taxon>
        <taxon>Imparidentia</taxon>
        <taxon>Neoheterodontei</taxon>
        <taxon>Myida</taxon>
        <taxon>Dreissenoidea</taxon>
        <taxon>Dreissenidae</taxon>
        <taxon>Dreissena</taxon>
    </lineage>
</organism>
<evidence type="ECO:0000313" key="2">
    <source>
        <dbReference type="Proteomes" id="UP000828390"/>
    </source>
</evidence>